<evidence type="ECO:0000313" key="1">
    <source>
        <dbReference type="EMBL" id="HIY68778.1"/>
    </source>
</evidence>
<proteinExistence type="predicted"/>
<comment type="caution">
    <text evidence="1">The sequence shown here is derived from an EMBL/GenBank/DDBJ whole genome shotgun (WGS) entry which is preliminary data.</text>
</comment>
<dbReference type="Proteomes" id="UP000886844">
    <property type="component" value="Unassembled WGS sequence"/>
</dbReference>
<accession>A0A9D2CCA8</accession>
<dbReference type="InterPro" id="IPR041881">
    <property type="entry name" value="PqqD_sf"/>
</dbReference>
<evidence type="ECO:0000313" key="2">
    <source>
        <dbReference type="Proteomes" id="UP000886844"/>
    </source>
</evidence>
<protein>
    <submittedName>
        <fullName evidence="1">PqqD family protein</fullName>
    </submittedName>
</protein>
<reference evidence="1" key="2">
    <citation type="submission" date="2021-04" db="EMBL/GenBank/DDBJ databases">
        <authorList>
            <person name="Gilroy R."/>
        </authorList>
    </citation>
    <scope>NUCLEOTIDE SEQUENCE</scope>
    <source>
        <strain evidence="1">5134</strain>
    </source>
</reference>
<organism evidence="1 2">
    <name type="scientific">Candidatus Alistipes intestinigallinarum</name>
    <dbReference type="NCBI Taxonomy" id="2838440"/>
    <lineage>
        <taxon>Bacteria</taxon>
        <taxon>Pseudomonadati</taxon>
        <taxon>Bacteroidota</taxon>
        <taxon>Bacteroidia</taxon>
        <taxon>Bacteroidales</taxon>
        <taxon>Rikenellaceae</taxon>
        <taxon>Alistipes</taxon>
    </lineage>
</organism>
<dbReference type="InterPro" id="IPR008792">
    <property type="entry name" value="PQQD"/>
</dbReference>
<dbReference type="Pfam" id="PF05402">
    <property type="entry name" value="PqqD"/>
    <property type="match status" value="1"/>
</dbReference>
<sequence>MRIRPEYKLREMAGEHIVVVPAADGAADLTRIVSLNESACWLWEELRERTFSEEEPARLLIARYEVEPEVARRDARAWIDRLAACGILEV</sequence>
<gene>
    <name evidence="1" type="ORF">H9828_05120</name>
</gene>
<name>A0A9D2CCA8_9BACT</name>
<dbReference type="EMBL" id="DXDA01000042">
    <property type="protein sequence ID" value="HIY68778.1"/>
    <property type="molecule type" value="Genomic_DNA"/>
</dbReference>
<dbReference type="Gene3D" id="1.10.10.1150">
    <property type="entry name" value="Coenzyme PQQ synthesis protein D (PqqD)"/>
    <property type="match status" value="1"/>
</dbReference>
<reference evidence="1" key="1">
    <citation type="journal article" date="2021" name="PeerJ">
        <title>Extensive microbial diversity within the chicken gut microbiome revealed by metagenomics and culture.</title>
        <authorList>
            <person name="Gilroy R."/>
            <person name="Ravi A."/>
            <person name="Getino M."/>
            <person name="Pursley I."/>
            <person name="Horton D.L."/>
            <person name="Alikhan N.F."/>
            <person name="Baker D."/>
            <person name="Gharbi K."/>
            <person name="Hall N."/>
            <person name="Watson M."/>
            <person name="Adriaenssens E.M."/>
            <person name="Foster-Nyarko E."/>
            <person name="Jarju S."/>
            <person name="Secka A."/>
            <person name="Antonio M."/>
            <person name="Oren A."/>
            <person name="Chaudhuri R.R."/>
            <person name="La Ragione R."/>
            <person name="Hildebrand F."/>
            <person name="Pallen M.J."/>
        </authorList>
    </citation>
    <scope>NUCLEOTIDE SEQUENCE</scope>
    <source>
        <strain evidence="1">5134</strain>
    </source>
</reference>
<dbReference type="AlphaFoldDB" id="A0A9D2CCA8"/>